<dbReference type="EMBL" id="CP137309">
    <property type="protein sequence ID" value="WQF83232.1"/>
    <property type="molecule type" value="Genomic_DNA"/>
</dbReference>
<reference evidence="2" key="1">
    <citation type="journal article" date="2023" name="bioRxiv">
        <title>Complete genome of the Medicago anthracnose fungus, Colletotrichum destructivum, reveals a mini-chromosome-like region within a core chromosome.</title>
        <authorList>
            <person name="Lapalu N."/>
            <person name="Simon A."/>
            <person name="Lu A."/>
            <person name="Plaumann P.-L."/>
            <person name="Amselem J."/>
            <person name="Pigne S."/>
            <person name="Auger A."/>
            <person name="Koch C."/>
            <person name="Dallery J.-F."/>
            <person name="O'Connell R.J."/>
        </authorList>
    </citation>
    <scope>NUCLEOTIDE SEQUENCE [LARGE SCALE GENOMIC DNA]</scope>
    <source>
        <strain evidence="2">CBS 520.97</strain>
    </source>
</reference>
<organism evidence="1 2">
    <name type="scientific">Colletotrichum destructivum</name>
    <dbReference type="NCBI Taxonomy" id="34406"/>
    <lineage>
        <taxon>Eukaryota</taxon>
        <taxon>Fungi</taxon>
        <taxon>Dikarya</taxon>
        <taxon>Ascomycota</taxon>
        <taxon>Pezizomycotina</taxon>
        <taxon>Sordariomycetes</taxon>
        <taxon>Hypocreomycetidae</taxon>
        <taxon>Glomerellales</taxon>
        <taxon>Glomerellaceae</taxon>
        <taxon>Colletotrichum</taxon>
        <taxon>Colletotrichum destructivum species complex</taxon>
    </lineage>
</organism>
<evidence type="ECO:0000313" key="1">
    <source>
        <dbReference type="EMBL" id="WQF83232.1"/>
    </source>
</evidence>
<accession>A0AAX4IIH6</accession>
<evidence type="ECO:0000313" key="2">
    <source>
        <dbReference type="Proteomes" id="UP001322277"/>
    </source>
</evidence>
<dbReference type="AlphaFoldDB" id="A0AAX4IIH6"/>
<keyword evidence="2" id="KW-1185">Reference proteome</keyword>
<dbReference type="RefSeq" id="XP_062780456.1">
    <property type="nucleotide sequence ID" value="XM_062924405.1"/>
</dbReference>
<gene>
    <name evidence="1" type="ORF">CDEST_08246</name>
</gene>
<dbReference type="Proteomes" id="UP001322277">
    <property type="component" value="Chromosome 5"/>
</dbReference>
<name>A0AAX4IIH6_9PEZI</name>
<protein>
    <submittedName>
        <fullName evidence="1">Uncharacterized protein</fullName>
    </submittedName>
</protein>
<dbReference type="KEGG" id="cdet:87944749"/>
<proteinExistence type="predicted"/>
<sequence length="240" mass="26991">MPQTKERAGTQTIYIDEKTDREPIWLVKRRMLACGEYPTALLLQKLPNEKYLATNVFCWGVILLGELDPCVQPAFIVMLDFMWVCDMQTPYSDRDTGVLVDSINQITFYLDLFLGSSLGSVASPPEVTYYSGNDIKSKSPLDVVTDAWNSFIGCWLASMRTGSERIEIECARANEIGILNKSHKCYQMIGSITNPTSAIISTTRIYSTPLPMSDRTGLLIVFDCTRFFLAESFLIFSLIS</sequence>
<dbReference type="GeneID" id="87944749"/>